<dbReference type="AlphaFoldDB" id="A0A7T0C4I0"/>
<accession>A0A7T0C4I0</accession>
<keyword evidence="9 10" id="KW-0143">Chaperone</keyword>
<protein>
    <recommendedName>
        <fullName evidence="3 10">Heme chaperone HemW</fullName>
    </recommendedName>
</protein>
<dbReference type="Pfam" id="PF06969">
    <property type="entry name" value="HemN_C"/>
    <property type="match status" value="1"/>
</dbReference>
<keyword evidence="6 10" id="KW-0479">Metal-binding</keyword>
<keyword evidence="10" id="KW-0963">Cytoplasm</keyword>
<dbReference type="PANTHER" id="PTHR13932">
    <property type="entry name" value="COPROPORPHYRINIGEN III OXIDASE"/>
    <property type="match status" value="1"/>
</dbReference>
<dbReference type="SMART" id="SM00729">
    <property type="entry name" value="Elp3"/>
    <property type="match status" value="1"/>
</dbReference>
<dbReference type="GO" id="GO:0004109">
    <property type="term" value="F:coproporphyrinogen oxidase activity"/>
    <property type="evidence" value="ECO:0007669"/>
    <property type="project" value="InterPro"/>
</dbReference>
<evidence type="ECO:0000256" key="4">
    <source>
        <dbReference type="ARBA" id="ARBA00022617"/>
    </source>
</evidence>
<dbReference type="KEGG" id="nva:G3M78_13425"/>
<dbReference type="InterPro" id="IPR007197">
    <property type="entry name" value="rSAM"/>
</dbReference>
<evidence type="ECO:0000313" key="12">
    <source>
        <dbReference type="EMBL" id="QPJ66340.1"/>
    </source>
</evidence>
<dbReference type="SFLD" id="SFLDF00562">
    <property type="entry name" value="HemN-like__clustered_with_heat"/>
    <property type="match status" value="1"/>
</dbReference>
<evidence type="ECO:0000256" key="5">
    <source>
        <dbReference type="ARBA" id="ARBA00022691"/>
    </source>
</evidence>
<dbReference type="EMBL" id="CP048620">
    <property type="protein sequence ID" value="QPJ66340.1"/>
    <property type="molecule type" value="Genomic_DNA"/>
</dbReference>
<comment type="function">
    <text evidence="10">Probably acts as a heme chaperone, transferring heme to an unknown acceptor. Binds one molecule of heme per monomer, possibly covalently. Binds 1 [4Fe-4S] cluster. The cluster is coordinated with 3 cysteines and an exchangeable S-adenosyl-L-methionine.</text>
</comment>
<dbReference type="InterPro" id="IPR013785">
    <property type="entry name" value="Aldolase_TIM"/>
</dbReference>
<keyword evidence="5 10" id="KW-0949">S-adenosyl-L-methionine</keyword>
<dbReference type="GO" id="GO:0046872">
    <property type="term" value="F:metal ion binding"/>
    <property type="evidence" value="ECO:0007669"/>
    <property type="project" value="UniProtKB-UniRule"/>
</dbReference>
<dbReference type="InterPro" id="IPR010723">
    <property type="entry name" value="HemN_C"/>
</dbReference>
<dbReference type="Gene3D" id="3.20.20.70">
    <property type="entry name" value="Aldolase class I"/>
    <property type="match status" value="1"/>
</dbReference>
<dbReference type="SFLD" id="SFLDS00029">
    <property type="entry name" value="Radical_SAM"/>
    <property type="match status" value="1"/>
</dbReference>
<feature type="domain" description="Radical SAM core" evidence="11">
    <location>
        <begin position="1"/>
        <end position="232"/>
    </location>
</feature>
<dbReference type="PANTHER" id="PTHR13932:SF5">
    <property type="entry name" value="RADICAL S-ADENOSYL METHIONINE DOMAIN-CONTAINING PROTEIN 1, MITOCHONDRIAL"/>
    <property type="match status" value="1"/>
</dbReference>
<evidence type="ECO:0000256" key="7">
    <source>
        <dbReference type="ARBA" id="ARBA00023004"/>
    </source>
</evidence>
<dbReference type="GO" id="GO:0051539">
    <property type="term" value="F:4 iron, 4 sulfur cluster binding"/>
    <property type="evidence" value="ECO:0007669"/>
    <property type="project" value="UniProtKB-UniRule"/>
</dbReference>
<organism evidence="12 13">
    <name type="scientific">Candidatus Nitrohelix vancouverensis</name>
    <dbReference type="NCBI Taxonomy" id="2705534"/>
    <lineage>
        <taxon>Bacteria</taxon>
        <taxon>Pseudomonadati</taxon>
        <taxon>Nitrospinota/Tectimicrobiota group</taxon>
        <taxon>Nitrospinota</taxon>
        <taxon>Nitrospinia</taxon>
        <taxon>Nitrospinales</taxon>
        <taxon>Nitrospinaceae</taxon>
        <taxon>Candidatus Nitrohelix</taxon>
    </lineage>
</organism>
<proteinExistence type="inferred from homology"/>
<evidence type="ECO:0000256" key="9">
    <source>
        <dbReference type="ARBA" id="ARBA00023186"/>
    </source>
</evidence>
<dbReference type="Proteomes" id="UP000594464">
    <property type="component" value="Chromosome"/>
</dbReference>
<dbReference type="Pfam" id="PF04055">
    <property type="entry name" value="Radical_SAM"/>
    <property type="match status" value="1"/>
</dbReference>
<dbReference type="InterPro" id="IPR058240">
    <property type="entry name" value="rSAM_sf"/>
</dbReference>
<comment type="subcellular location">
    <subcellularLocation>
        <location evidence="10">Cytoplasm</location>
    </subcellularLocation>
</comment>
<dbReference type="GO" id="GO:0006779">
    <property type="term" value="P:porphyrin-containing compound biosynthetic process"/>
    <property type="evidence" value="ECO:0007669"/>
    <property type="project" value="InterPro"/>
</dbReference>
<dbReference type="SFLD" id="SFLDG01065">
    <property type="entry name" value="anaerobic_coproporphyrinogen-I"/>
    <property type="match status" value="1"/>
</dbReference>
<dbReference type="InterPro" id="IPR006638">
    <property type="entry name" value="Elp3/MiaA/NifB-like_rSAM"/>
</dbReference>
<evidence type="ECO:0000256" key="1">
    <source>
        <dbReference type="ARBA" id="ARBA00001966"/>
    </source>
</evidence>
<dbReference type="SFLD" id="SFLDG01082">
    <property type="entry name" value="B12-binding_domain_containing"/>
    <property type="match status" value="1"/>
</dbReference>
<comment type="cofactor">
    <cofactor evidence="1">
        <name>[4Fe-4S] cluster</name>
        <dbReference type="ChEBI" id="CHEBI:49883"/>
    </cofactor>
</comment>
<evidence type="ECO:0000256" key="8">
    <source>
        <dbReference type="ARBA" id="ARBA00023014"/>
    </source>
</evidence>
<dbReference type="InterPro" id="IPR004559">
    <property type="entry name" value="HemW-like"/>
</dbReference>
<dbReference type="CDD" id="cd01335">
    <property type="entry name" value="Radical_SAM"/>
    <property type="match status" value="1"/>
</dbReference>
<keyword evidence="10" id="KW-0004">4Fe-4S</keyword>
<evidence type="ECO:0000256" key="2">
    <source>
        <dbReference type="ARBA" id="ARBA00006100"/>
    </source>
</evidence>
<name>A0A7T0C4I0_9BACT</name>
<gene>
    <name evidence="12" type="primary">hemW</name>
    <name evidence="12" type="ORF">G3M78_13425</name>
</gene>
<reference evidence="13" key="1">
    <citation type="submission" date="2020-02" db="EMBL/GenBank/DDBJ databases">
        <title>Genomic and physiological characterization of two novel Nitrospinaceae genera.</title>
        <authorList>
            <person name="Mueller A.J."/>
            <person name="Jung M.-Y."/>
            <person name="Strachan C.R."/>
            <person name="Herbold C.W."/>
            <person name="Kirkegaard R.H."/>
            <person name="Daims H."/>
        </authorList>
    </citation>
    <scope>NUCLEOTIDE SEQUENCE [LARGE SCALE GENOMIC DNA]</scope>
</reference>
<dbReference type="SUPFAM" id="SSF102114">
    <property type="entry name" value="Radical SAM enzymes"/>
    <property type="match status" value="1"/>
</dbReference>
<comment type="similarity">
    <text evidence="2">Belongs to the anaerobic coproporphyrinogen-III oxidase family. HemW subfamily.</text>
</comment>
<dbReference type="SFLD" id="SFLDF00288">
    <property type="entry name" value="HemN-like__clustered_with_nucl"/>
    <property type="match status" value="1"/>
</dbReference>
<dbReference type="InterPro" id="IPR034505">
    <property type="entry name" value="Coproporphyrinogen-III_oxidase"/>
</dbReference>
<keyword evidence="7 10" id="KW-0408">Iron</keyword>
<dbReference type="PROSITE" id="PS51918">
    <property type="entry name" value="RADICAL_SAM"/>
    <property type="match status" value="1"/>
</dbReference>
<evidence type="ECO:0000256" key="6">
    <source>
        <dbReference type="ARBA" id="ARBA00022723"/>
    </source>
</evidence>
<evidence type="ECO:0000259" key="11">
    <source>
        <dbReference type="PROSITE" id="PS51918"/>
    </source>
</evidence>
<dbReference type="GO" id="GO:0005737">
    <property type="term" value="C:cytoplasm"/>
    <property type="evidence" value="ECO:0007669"/>
    <property type="project" value="UniProtKB-SubCell"/>
</dbReference>
<evidence type="ECO:0000313" key="13">
    <source>
        <dbReference type="Proteomes" id="UP000594464"/>
    </source>
</evidence>
<keyword evidence="4 10" id="KW-0349">Heme</keyword>
<dbReference type="NCBIfam" id="TIGR00539">
    <property type="entry name" value="hemN_rel"/>
    <property type="match status" value="1"/>
</dbReference>
<keyword evidence="8 10" id="KW-0411">Iron-sulfur</keyword>
<evidence type="ECO:0000256" key="3">
    <source>
        <dbReference type="ARBA" id="ARBA00017228"/>
    </source>
</evidence>
<evidence type="ECO:0000256" key="10">
    <source>
        <dbReference type="RuleBase" id="RU364116"/>
    </source>
</evidence>
<sequence>MNPLGIYIHIPYCIHKCGYCDFNSHKINEAEMPLYVEALIKEMQCVSKRIQEPRPVPSIFLGGGTPTTLPAHLLADILQACRDCFQLNDDCEISLEANPATVNIDHFSEIRESGYNRISIGVQSFDADDLKALDRIHSIDEIHATVETARQAGFDNLSIDLMFALPGQTLDSWRKNINKALDLKTDHLSAYNLTIEKGTAFDALYKRGALTLPQEEDQLELYKEAIRSFTNAGFSHYEISNYARQGKECRHNLLYWHNEDTLGFGAGAAMYFEGVRSKNVNPPAHYIRRIQENGSAVESSERLEREHAMSETLMLGLRLLQGLDLERFENKFQTSFFDVYGETVDKLFANQLLQRNGARLALTSKGLYLADSVILEFFS</sequence>